<evidence type="ECO:0000259" key="7">
    <source>
        <dbReference type="PROSITE" id="PS51903"/>
    </source>
</evidence>
<dbReference type="Pfam" id="PF02861">
    <property type="entry name" value="Clp_N"/>
    <property type="match status" value="1"/>
</dbReference>
<dbReference type="AlphaFoldDB" id="A0A1F6MV59"/>
<reference evidence="8 9" key="1">
    <citation type="journal article" date="2016" name="Nat. Commun.">
        <title>Thousands of microbial genomes shed light on interconnected biogeochemical processes in an aquifer system.</title>
        <authorList>
            <person name="Anantharaman K."/>
            <person name="Brown C.T."/>
            <person name="Hug L.A."/>
            <person name="Sharon I."/>
            <person name="Castelle C.J."/>
            <person name="Probst A.J."/>
            <person name="Thomas B.C."/>
            <person name="Singh A."/>
            <person name="Wilkins M.J."/>
            <person name="Karaoz U."/>
            <person name="Brodie E.L."/>
            <person name="Williams K.H."/>
            <person name="Hubbard S.S."/>
            <person name="Banfield J.F."/>
        </authorList>
    </citation>
    <scope>NUCLEOTIDE SEQUENCE [LARGE SCALE GENOMIC DNA]</scope>
</reference>
<dbReference type="SMART" id="SM00382">
    <property type="entry name" value="AAA"/>
    <property type="match status" value="2"/>
</dbReference>
<dbReference type="PROSITE" id="PS51903">
    <property type="entry name" value="CLP_R"/>
    <property type="match status" value="1"/>
</dbReference>
<dbReference type="PANTHER" id="PTHR11638:SF18">
    <property type="entry name" value="HEAT SHOCK PROTEIN 104"/>
    <property type="match status" value="1"/>
</dbReference>
<dbReference type="CDD" id="cd00009">
    <property type="entry name" value="AAA"/>
    <property type="match status" value="1"/>
</dbReference>
<accession>A0A1F6MV59</accession>
<dbReference type="InterPro" id="IPR036628">
    <property type="entry name" value="Clp_N_dom_sf"/>
</dbReference>
<dbReference type="SUPFAM" id="SSF81923">
    <property type="entry name" value="Double Clp-N motif"/>
    <property type="match status" value="1"/>
</dbReference>
<dbReference type="Gene3D" id="4.10.860.10">
    <property type="entry name" value="UVR domain"/>
    <property type="match status" value="1"/>
</dbReference>
<dbReference type="Gene3D" id="1.10.1780.10">
    <property type="entry name" value="Clp, N-terminal domain"/>
    <property type="match status" value="2"/>
</dbReference>
<keyword evidence="6" id="KW-0175">Coiled coil</keyword>
<dbReference type="GO" id="GO:0005737">
    <property type="term" value="C:cytoplasm"/>
    <property type="evidence" value="ECO:0007669"/>
    <property type="project" value="TreeGrafter"/>
</dbReference>
<dbReference type="InterPro" id="IPR001270">
    <property type="entry name" value="ClpA/B"/>
</dbReference>
<dbReference type="InterPro" id="IPR027417">
    <property type="entry name" value="P-loop_NTPase"/>
</dbReference>
<dbReference type="InterPro" id="IPR018368">
    <property type="entry name" value="ClpA/B_CS1"/>
</dbReference>
<evidence type="ECO:0000256" key="2">
    <source>
        <dbReference type="ARBA" id="ARBA00022741"/>
    </source>
</evidence>
<sequence>MSTNPNQLLDRFSTHLRNVIAKALTLANSLEHNEVSPLHLLLSLSEEKGSVGAEVLVRFNFNQKHTLHLLSEKPQLRRNKGGIAIANLPELDAKAKQTVERAILIAYENSHNHIGTEHLLFAIIASRDENIEIVFKQNKISLTDVSAQLKEIFQSTSRFPEIEDVSGVMEHLEEIIGKDSGALQNNPTPAPLKNKKTQITALDIFTNNLTDKNAQKNIDPVIGRGNEIERVIHILSRRTKNNPVLVGEPGVGKTAIVEGLAKRISEGRVPDILKNKKIFALDVTLLLAGTIYRGEFEARLKQIMDEIAKSSDYILFIDELHNIIGAGSSQGAMDAANILKPALARGNLRCIGATTIDEHKKYIASDPALERRFQSVIIDEPTEDDAKAIMRGVKKYYEDFHNVKISDDAADAAVELSARYIHDNFLPDKAIDLLDEACAAARTKQKYTPIEAQRQKCLALKEQCENLKIEAIKKEQLDIALELKAKLKEIENQLNIINQKAAKTKKTVSSKITRQDIAGVLERRMNIGLETILADEWKKLADLSDRLKKQIIGQDEVIKSTIKHLRQSYLGLRDRKKPIASFLFAGPSGVGKTELAKVLARELYHDEKSLVKLDMSEFSEPHSTAKLLGSPAGYIGHKDRNRFLEDIKQKPYCVVLFDEIDKAHRDVVKLLLQILDEGQLTDSSGKKTHFNHAIIILTTNLGSEFFKSAGIGFGPSSSRLGRDYAGQADDSTKNRDQTVMNKLKDEFSPALINRLDSIEIFSPLTESAIAKIVEANLRQVNEQLEKNQQLNIKSDQTAIASLASESFSEEFGARQVDKVIRDVMQELVVKIMEKEKKKKNYILKKEKAGYSLR</sequence>
<dbReference type="GO" id="GO:0016887">
    <property type="term" value="F:ATP hydrolysis activity"/>
    <property type="evidence" value="ECO:0007669"/>
    <property type="project" value="InterPro"/>
</dbReference>
<dbReference type="InterPro" id="IPR003593">
    <property type="entry name" value="AAA+_ATPase"/>
</dbReference>
<keyword evidence="2" id="KW-0547">Nucleotide-binding</keyword>
<evidence type="ECO:0000313" key="9">
    <source>
        <dbReference type="Proteomes" id="UP000178347"/>
    </source>
</evidence>
<dbReference type="CDD" id="cd19499">
    <property type="entry name" value="RecA-like_ClpB_Hsp104-like"/>
    <property type="match status" value="1"/>
</dbReference>
<evidence type="ECO:0000256" key="5">
    <source>
        <dbReference type="PROSITE-ProRule" id="PRU01251"/>
    </source>
</evidence>
<dbReference type="Gene3D" id="3.40.50.300">
    <property type="entry name" value="P-loop containing nucleotide triphosphate hydrolases"/>
    <property type="match status" value="2"/>
</dbReference>
<dbReference type="Pfam" id="PF10431">
    <property type="entry name" value="ClpB_D2-small"/>
    <property type="match status" value="1"/>
</dbReference>
<dbReference type="FunFam" id="3.40.50.300:FF:000010">
    <property type="entry name" value="Chaperone clpB 1, putative"/>
    <property type="match status" value="1"/>
</dbReference>
<keyword evidence="3" id="KW-0067">ATP-binding</keyword>
<dbReference type="Pfam" id="PF07724">
    <property type="entry name" value="AAA_2"/>
    <property type="match status" value="1"/>
</dbReference>
<evidence type="ECO:0000256" key="1">
    <source>
        <dbReference type="ARBA" id="ARBA00022737"/>
    </source>
</evidence>
<comment type="caution">
    <text evidence="8">The sequence shown here is derived from an EMBL/GenBank/DDBJ whole genome shotgun (WGS) entry which is preliminary data.</text>
</comment>
<dbReference type="GO" id="GO:0005524">
    <property type="term" value="F:ATP binding"/>
    <property type="evidence" value="ECO:0007669"/>
    <property type="project" value="UniProtKB-KW"/>
</dbReference>
<organism evidence="8 9">
    <name type="scientific">Candidatus Magasanikbacteria bacterium RIFCSPLOWO2_12_FULL_43_12</name>
    <dbReference type="NCBI Taxonomy" id="1798692"/>
    <lineage>
        <taxon>Bacteria</taxon>
        <taxon>Candidatus Magasanikiibacteriota</taxon>
    </lineage>
</organism>
<evidence type="ECO:0000256" key="6">
    <source>
        <dbReference type="SAM" id="Coils"/>
    </source>
</evidence>
<dbReference type="PANTHER" id="PTHR11638">
    <property type="entry name" value="ATP-DEPENDENT CLP PROTEASE"/>
    <property type="match status" value="1"/>
</dbReference>
<dbReference type="Gene3D" id="1.10.8.60">
    <property type="match status" value="2"/>
</dbReference>
<keyword evidence="4" id="KW-0143">Chaperone</keyword>
<dbReference type="PRINTS" id="PR00300">
    <property type="entry name" value="CLPPROTEASEA"/>
</dbReference>
<dbReference type="InterPro" id="IPR004176">
    <property type="entry name" value="Clp_R_N"/>
</dbReference>
<dbReference type="InterPro" id="IPR050130">
    <property type="entry name" value="ClpA_ClpB"/>
</dbReference>
<keyword evidence="1 5" id="KW-0677">Repeat</keyword>
<feature type="domain" description="Clp R" evidence="7">
    <location>
        <begin position="9"/>
        <end position="155"/>
    </location>
</feature>
<dbReference type="STRING" id="1798692.A3G00_00650"/>
<dbReference type="EMBL" id="MFQN01000007">
    <property type="protein sequence ID" value="OGH75557.1"/>
    <property type="molecule type" value="Genomic_DNA"/>
</dbReference>
<dbReference type="InterPro" id="IPR003959">
    <property type="entry name" value="ATPase_AAA_core"/>
</dbReference>
<dbReference type="InterPro" id="IPR019489">
    <property type="entry name" value="Clp_ATPase_C"/>
</dbReference>
<proteinExistence type="predicted"/>
<dbReference type="Proteomes" id="UP000178347">
    <property type="component" value="Unassembled WGS sequence"/>
</dbReference>
<protein>
    <recommendedName>
        <fullName evidence="7">Clp R domain-containing protein</fullName>
    </recommendedName>
</protein>
<evidence type="ECO:0000313" key="8">
    <source>
        <dbReference type="EMBL" id="OGH75557.1"/>
    </source>
</evidence>
<dbReference type="SMART" id="SM01086">
    <property type="entry name" value="ClpB_D2-small"/>
    <property type="match status" value="1"/>
</dbReference>
<evidence type="ECO:0000256" key="4">
    <source>
        <dbReference type="ARBA" id="ARBA00023186"/>
    </source>
</evidence>
<dbReference type="PROSITE" id="PS00870">
    <property type="entry name" value="CLPAB_1"/>
    <property type="match status" value="1"/>
</dbReference>
<name>A0A1F6MV59_9BACT</name>
<dbReference type="InterPro" id="IPR041546">
    <property type="entry name" value="ClpA/ClpB_AAA_lid"/>
</dbReference>
<dbReference type="Pfam" id="PF17871">
    <property type="entry name" value="AAA_lid_9"/>
    <property type="match status" value="1"/>
</dbReference>
<dbReference type="Pfam" id="PF00004">
    <property type="entry name" value="AAA"/>
    <property type="match status" value="1"/>
</dbReference>
<dbReference type="GO" id="GO:0034605">
    <property type="term" value="P:cellular response to heat"/>
    <property type="evidence" value="ECO:0007669"/>
    <property type="project" value="TreeGrafter"/>
</dbReference>
<feature type="coiled-coil region" evidence="6">
    <location>
        <begin position="450"/>
        <end position="507"/>
    </location>
</feature>
<gene>
    <name evidence="8" type="ORF">A3G00_00650</name>
</gene>
<dbReference type="SUPFAM" id="SSF52540">
    <property type="entry name" value="P-loop containing nucleoside triphosphate hydrolases"/>
    <property type="match status" value="2"/>
</dbReference>
<evidence type="ECO:0000256" key="3">
    <source>
        <dbReference type="ARBA" id="ARBA00022840"/>
    </source>
</evidence>